<gene>
    <name evidence="1" type="ORF">LH47_02520</name>
</gene>
<reference evidence="1 2" key="1">
    <citation type="submission" date="2015-01" db="EMBL/GenBank/DDBJ databases">
        <title>Draft genome of Anoxybacillus thermarum strain AF/04.</title>
        <authorList>
            <person name="Poli A."/>
            <person name="Nicolaus B."/>
            <person name="Chan K.-G."/>
            <person name="Kahar U.M."/>
            <person name="Yaakob A.S."/>
            <person name="Chan C.S."/>
            <person name="Goh K.M."/>
        </authorList>
    </citation>
    <scope>NUCLEOTIDE SEQUENCE [LARGE SCALE GENOMIC DNA]</scope>
    <source>
        <strain evidence="1 2">AF/04</strain>
    </source>
</reference>
<proteinExistence type="predicted"/>
<sequence>MLSFFKRKKQGEDSTIDAGQLLEKKYEQKEEWVKTELSFHPHMRISTEQKYYFQFLNNELPPLKPNQLSLSGIELKKEDGRYIVTAFIRHTLNQSLSLGDTPLLLIGPNGELLGRKVFPLSELGELPPNSSRPWSFVFLESDLFVKELPETGWKLAFELKKQHALDMEESWEKTLSDEDKQKLKQLVRSLTPPKEGELNFMGLQAKIDGDGNLVVTLLIRNGSYKNIRLEQLPLVIEDASKEIVARGSFSLQLEVKANTSKPWTFIFPKSLLTKEHIDLSKWHVYPPQQ</sequence>
<dbReference type="InterPro" id="IPR030910">
    <property type="entry name" value="SLAP_dom"/>
</dbReference>
<dbReference type="RefSeq" id="WP_043968023.1">
    <property type="nucleotide sequence ID" value="NZ_JXTH01000067.1"/>
</dbReference>
<dbReference type="PATRIC" id="fig|404937.3.peg.2730"/>
<dbReference type="EMBL" id="JXTH01000067">
    <property type="protein sequence ID" value="KIQ93401.1"/>
    <property type="molecule type" value="Genomic_DNA"/>
</dbReference>
<protein>
    <recommendedName>
        <fullName evidence="3">Accessory Sec system S-layer assembly protein</fullName>
    </recommendedName>
</protein>
<keyword evidence="2" id="KW-1185">Reference proteome</keyword>
<evidence type="ECO:0000313" key="2">
    <source>
        <dbReference type="Proteomes" id="UP000032102"/>
    </source>
</evidence>
<evidence type="ECO:0008006" key="3">
    <source>
        <dbReference type="Google" id="ProtNLM"/>
    </source>
</evidence>
<dbReference type="NCBIfam" id="TIGR04398">
    <property type="entry name" value="SLAP_DUP"/>
    <property type="match status" value="2"/>
</dbReference>
<organism evidence="1 2">
    <name type="scientific">Anoxybacillus thermarum</name>
    <dbReference type="NCBI Taxonomy" id="404937"/>
    <lineage>
        <taxon>Bacteria</taxon>
        <taxon>Bacillati</taxon>
        <taxon>Bacillota</taxon>
        <taxon>Bacilli</taxon>
        <taxon>Bacillales</taxon>
        <taxon>Anoxybacillaceae</taxon>
        <taxon>Anoxybacillus</taxon>
    </lineage>
</organism>
<name>A0A0D0RXN6_9BACL</name>
<dbReference type="Proteomes" id="UP000032102">
    <property type="component" value="Unassembled WGS sequence"/>
</dbReference>
<dbReference type="InterPro" id="IPR030911">
    <property type="entry name" value="Sec_acc_SLAP"/>
</dbReference>
<evidence type="ECO:0000313" key="1">
    <source>
        <dbReference type="EMBL" id="KIQ93401.1"/>
    </source>
</evidence>
<dbReference type="AlphaFoldDB" id="A0A0D0RXN6"/>
<accession>A0A0D0RXN6</accession>
<dbReference type="NCBIfam" id="TIGR04399">
    <property type="entry name" value="acc_Sec_SLAP"/>
    <property type="match status" value="1"/>
</dbReference>
<comment type="caution">
    <text evidence="1">The sequence shown here is derived from an EMBL/GenBank/DDBJ whole genome shotgun (WGS) entry which is preliminary data.</text>
</comment>